<proteinExistence type="predicted"/>
<evidence type="ECO:0000313" key="2">
    <source>
        <dbReference type="EMBL" id="MBW6532230.1"/>
    </source>
</evidence>
<dbReference type="Proteomes" id="UP000759103">
    <property type="component" value="Unassembled WGS sequence"/>
</dbReference>
<dbReference type="RefSeq" id="WP_219749578.1">
    <property type="nucleotide sequence ID" value="NZ_JAHXZN010000006.1"/>
</dbReference>
<gene>
    <name evidence="2" type="ORF">KZ820_15920</name>
</gene>
<evidence type="ECO:0000256" key="1">
    <source>
        <dbReference type="SAM" id="SignalP"/>
    </source>
</evidence>
<evidence type="ECO:0008006" key="4">
    <source>
        <dbReference type="Google" id="ProtNLM"/>
    </source>
</evidence>
<dbReference type="PROSITE" id="PS51257">
    <property type="entry name" value="PROKAR_LIPOPROTEIN"/>
    <property type="match status" value="1"/>
</dbReference>
<name>A0ABS7BRJ1_9SPHN</name>
<comment type="caution">
    <text evidence="2">The sequence shown here is derived from an EMBL/GenBank/DDBJ whole genome shotgun (WGS) entry which is preliminary data.</text>
</comment>
<accession>A0ABS7BRJ1</accession>
<feature type="signal peptide" evidence="1">
    <location>
        <begin position="1"/>
        <end position="29"/>
    </location>
</feature>
<dbReference type="EMBL" id="JAHXZN010000006">
    <property type="protein sequence ID" value="MBW6532230.1"/>
    <property type="molecule type" value="Genomic_DNA"/>
</dbReference>
<protein>
    <recommendedName>
        <fullName evidence="4">Lipoprotein</fullName>
    </recommendedName>
</protein>
<reference evidence="2 3" key="1">
    <citation type="submission" date="2021-07" db="EMBL/GenBank/DDBJ databases">
        <title>Sphingomonas sp.</title>
        <authorList>
            <person name="Feng G."/>
            <person name="Li J."/>
            <person name="Pan M."/>
        </authorList>
    </citation>
    <scope>NUCLEOTIDE SEQUENCE [LARGE SCALE GENOMIC DNA]</scope>
    <source>
        <strain evidence="2 3">RRHST34</strain>
    </source>
</reference>
<keyword evidence="1" id="KW-0732">Signal</keyword>
<feature type="chain" id="PRO_5046111709" description="Lipoprotein" evidence="1">
    <location>
        <begin position="30"/>
        <end position="232"/>
    </location>
</feature>
<organism evidence="2 3">
    <name type="scientific">Sphingomonas citri</name>
    <dbReference type="NCBI Taxonomy" id="2862499"/>
    <lineage>
        <taxon>Bacteria</taxon>
        <taxon>Pseudomonadati</taxon>
        <taxon>Pseudomonadota</taxon>
        <taxon>Alphaproteobacteria</taxon>
        <taxon>Sphingomonadales</taxon>
        <taxon>Sphingomonadaceae</taxon>
        <taxon>Sphingomonas</taxon>
    </lineage>
</organism>
<keyword evidence="3" id="KW-1185">Reference proteome</keyword>
<evidence type="ECO:0000313" key="3">
    <source>
        <dbReference type="Proteomes" id="UP000759103"/>
    </source>
</evidence>
<sequence>MRFQQSAPAASITGALVIAALLAGCSRHAAPPPTAAAAPPPTVAMVPAPLPAGARPGMNVPARQADGSYPTPNRALSGAGAVWHLRSALNVAALACRGAQEATIIAQYNAMLAARKAEFASAQATLQAEYRAGGGDWQDRFDDQMTRLYNFFAQDLARDAFCAGAADTLGAIATVPAATLPGFAAERLAALERPFTDFFAAYDRWRAGQLVPATVAAATAPPPPRAVAGTAG</sequence>